<dbReference type="InterPro" id="IPR036259">
    <property type="entry name" value="MFS_trans_sf"/>
</dbReference>
<dbReference type="AlphaFoldDB" id="A0A382PZ60"/>
<dbReference type="EMBL" id="UINC01110741">
    <property type="protein sequence ID" value="SVC78456.1"/>
    <property type="molecule type" value="Genomic_DNA"/>
</dbReference>
<keyword evidence="1" id="KW-0812">Transmembrane</keyword>
<sequence length="165" mass="18402">MKNIIKYSSILFILALSSSYIASCFAIDLKILNYQERQIGLSLSFFGLGVILAVLFHNYIREKINIFISLIIATFAQSILSCYLLFDVQLFIVATIMLLFGFTNGINVMTIETHISSNFKKNAGFYIALFWSSAGLGAITGTLIIAINGINEITYKIGLFLIIFQ</sequence>
<evidence type="ECO:0000256" key="1">
    <source>
        <dbReference type="SAM" id="Phobius"/>
    </source>
</evidence>
<feature type="transmembrane region" description="Helical" evidence="1">
    <location>
        <begin position="42"/>
        <end position="60"/>
    </location>
</feature>
<keyword evidence="1" id="KW-1133">Transmembrane helix</keyword>
<protein>
    <recommendedName>
        <fullName evidence="3">Major facilitator superfamily (MFS) profile domain-containing protein</fullName>
    </recommendedName>
</protein>
<evidence type="ECO:0008006" key="3">
    <source>
        <dbReference type="Google" id="ProtNLM"/>
    </source>
</evidence>
<dbReference type="Gene3D" id="1.20.1250.20">
    <property type="entry name" value="MFS general substrate transporter like domains"/>
    <property type="match status" value="1"/>
</dbReference>
<reference evidence="2" key="1">
    <citation type="submission" date="2018-05" db="EMBL/GenBank/DDBJ databases">
        <authorList>
            <person name="Lanie J.A."/>
            <person name="Ng W.-L."/>
            <person name="Kazmierczak K.M."/>
            <person name="Andrzejewski T.M."/>
            <person name="Davidsen T.M."/>
            <person name="Wayne K.J."/>
            <person name="Tettelin H."/>
            <person name="Glass J.I."/>
            <person name="Rusch D."/>
            <person name="Podicherti R."/>
            <person name="Tsui H.-C.T."/>
            <person name="Winkler M.E."/>
        </authorList>
    </citation>
    <scope>NUCLEOTIDE SEQUENCE</scope>
</reference>
<feature type="non-terminal residue" evidence="2">
    <location>
        <position position="165"/>
    </location>
</feature>
<evidence type="ECO:0000313" key="2">
    <source>
        <dbReference type="EMBL" id="SVC78456.1"/>
    </source>
</evidence>
<dbReference type="SUPFAM" id="SSF103473">
    <property type="entry name" value="MFS general substrate transporter"/>
    <property type="match status" value="1"/>
</dbReference>
<accession>A0A382PZ60</accession>
<proteinExistence type="predicted"/>
<feature type="transmembrane region" description="Helical" evidence="1">
    <location>
        <begin position="92"/>
        <end position="111"/>
    </location>
</feature>
<name>A0A382PZ60_9ZZZZ</name>
<gene>
    <name evidence="2" type="ORF">METZ01_LOCUS331310</name>
</gene>
<keyword evidence="1" id="KW-0472">Membrane</keyword>
<feature type="transmembrane region" description="Helical" evidence="1">
    <location>
        <begin position="67"/>
        <end position="86"/>
    </location>
</feature>
<feature type="transmembrane region" description="Helical" evidence="1">
    <location>
        <begin position="123"/>
        <end position="147"/>
    </location>
</feature>
<organism evidence="2">
    <name type="scientific">marine metagenome</name>
    <dbReference type="NCBI Taxonomy" id="408172"/>
    <lineage>
        <taxon>unclassified sequences</taxon>
        <taxon>metagenomes</taxon>
        <taxon>ecological metagenomes</taxon>
    </lineage>
</organism>